<dbReference type="Gene3D" id="1.10.10.10">
    <property type="entry name" value="Winged helix-like DNA-binding domain superfamily/Winged helix DNA-binding domain"/>
    <property type="match status" value="1"/>
</dbReference>
<dbReference type="KEGG" id="amuc:Pan181_43320"/>
<dbReference type="CDD" id="cd06170">
    <property type="entry name" value="LuxR_C_like"/>
    <property type="match status" value="1"/>
</dbReference>
<dbReference type="SUPFAM" id="SSF46894">
    <property type="entry name" value="C-terminal effector domain of the bipartite response regulators"/>
    <property type="match status" value="1"/>
</dbReference>
<dbReference type="PRINTS" id="PR00038">
    <property type="entry name" value="HTHLUXR"/>
</dbReference>
<dbReference type="SMART" id="SM00421">
    <property type="entry name" value="HTH_LUXR"/>
    <property type="match status" value="1"/>
</dbReference>
<keyword evidence="2" id="KW-0238">DNA-binding</keyword>
<dbReference type="Proteomes" id="UP000315750">
    <property type="component" value="Chromosome"/>
</dbReference>
<dbReference type="PROSITE" id="PS50043">
    <property type="entry name" value="HTH_LUXR_2"/>
    <property type="match status" value="1"/>
</dbReference>
<dbReference type="GO" id="GO:0006355">
    <property type="term" value="P:regulation of DNA-templated transcription"/>
    <property type="evidence" value="ECO:0007669"/>
    <property type="project" value="InterPro"/>
</dbReference>
<accession>A0A518ATS8</accession>
<dbReference type="InterPro" id="IPR016032">
    <property type="entry name" value="Sig_transdc_resp-reg_C-effctor"/>
</dbReference>
<dbReference type="PANTHER" id="PTHR44688">
    <property type="entry name" value="DNA-BINDING TRANSCRIPTIONAL ACTIVATOR DEVR_DOSR"/>
    <property type="match status" value="1"/>
</dbReference>
<keyword evidence="3" id="KW-0804">Transcription</keyword>
<evidence type="ECO:0000313" key="5">
    <source>
        <dbReference type="EMBL" id="QDU58106.1"/>
    </source>
</evidence>
<proteinExistence type="predicted"/>
<name>A0A518ATS8_9BACT</name>
<evidence type="ECO:0000256" key="2">
    <source>
        <dbReference type="ARBA" id="ARBA00023125"/>
    </source>
</evidence>
<evidence type="ECO:0000259" key="4">
    <source>
        <dbReference type="PROSITE" id="PS50043"/>
    </source>
</evidence>
<evidence type="ECO:0000256" key="1">
    <source>
        <dbReference type="ARBA" id="ARBA00023015"/>
    </source>
</evidence>
<sequence>MGLCMPHAIDLDAYGCLVELVAHAQVVSQLRSPEQLVSKMVACSVEFLVLDANCLFSLDMELFAKQIAKHQIQVVLIAGPSEESMLPASLAHLPIVNQTSELLSVLTDGRTWRVDSNSDSQVTIPPKLTRRERQVWRLIAVGQSVAEVASTLGLAESTIDSHKSNLMKKLNVRKSVDLVRLAFRFGVVEL</sequence>
<dbReference type="GO" id="GO:0003677">
    <property type="term" value="F:DNA binding"/>
    <property type="evidence" value="ECO:0007669"/>
    <property type="project" value="UniProtKB-KW"/>
</dbReference>
<evidence type="ECO:0000313" key="6">
    <source>
        <dbReference type="Proteomes" id="UP000315750"/>
    </source>
</evidence>
<keyword evidence="6" id="KW-1185">Reference proteome</keyword>
<dbReference type="PROSITE" id="PS00622">
    <property type="entry name" value="HTH_LUXR_1"/>
    <property type="match status" value="1"/>
</dbReference>
<gene>
    <name evidence="5" type="primary">uhpA</name>
    <name evidence="5" type="ORF">Pan181_43320</name>
</gene>
<dbReference type="PANTHER" id="PTHR44688:SF16">
    <property type="entry name" value="DNA-BINDING TRANSCRIPTIONAL ACTIVATOR DEVR_DOSR"/>
    <property type="match status" value="1"/>
</dbReference>
<protein>
    <submittedName>
        <fullName evidence="5">Transcriptional regulatory protein UhpA</fullName>
    </submittedName>
</protein>
<keyword evidence="1" id="KW-0805">Transcription regulation</keyword>
<dbReference type="EMBL" id="CP036278">
    <property type="protein sequence ID" value="QDU58106.1"/>
    <property type="molecule type" value="Genomic_DNA"/>
</dbReference>
<dbReference type="InterPro" id="IPR000792">
    <property type="entry name" value="Tscrpt_reg_LuxR_C"/>
</dbReference>
<dbReference type="Pfam" id="PF00196">
    <property type="entry name" value="GerE"/>
    <property type="match status" value="1"/>
</dbReference>
<evidence type="ECO:0000256" key="3">
    <source>
        <dbReference type="ARBA" id="ARBA00023163"/>
    </source>
</evidence>
<dbReference type="InterPro" id="IPR036388">
    <property type="entry name" value="WH-like_DNA-bd_sf"/>
</dbReference>
<organism evidence="5 6">
    <name type="scientific">Aeoliella mucimassa</name>
    <dbReference type="NCBI Taxonomy" id="2527972"/>
    <lineage>
        <taxon>Bacteria</taxon>
        <taxon>Pseudomonadati</taxon>
        <taxon>Planctomycetota</taxon>
        <taxon>Planctomycetia</taxon>
        <taxon>Pirellulales</taxon>
        <taxon>Lacipirellulaceae</taxon>
        <taxon>Aeoliella</taxon>
    </lineage>
</organism>
<dbReference type="AlphaFoldDB" id="A0A518ATS8"/>
<feature type="domain" description="HTH luxR-type" evidence="4">
    <location>
        <begin position="121"/>
        <end position="186"/>
    </location>
</feature>
<reference evidence="5 6" key="1">
    <citation type="submission" date="2019-02" db="EMBL/GenBank/DDBJ databases">
        <title>Deep-cultivation of Planctomycetes and their phenomic and genomic characterization uncovers novel biology.</title>
        <authorList>
            <person name="Wiegand S."/>
            <person name="Jogler M."/>
            <person name="Boedeker C."/>
            <person name="Pinto D."/>
            <person name="Vollmers J."/>
            <person name="Rivas-Marin E."/>
            <person name="Kohn T."/>
            <person name="Peeters S.H."/>
            <person name="Heuer A."/>
            <person name="Rast P."/>
            <person name="Oberbeckmann S."/>
            <person name="Bunk B."/>
            <person name="Jeske O."/>
            <person name="Meyerdierks A."/>
            <person name="Storesund J.E."/>
            <person name="Kallscheuer N."/>
            <person name="Luecker S."/>
            <person name="Lage O.M."/>
            <person name="Pohl T."/>
            <person name="Merkel B.J."/>
            <person name="Hornburger P."/>
            <person name="Mueller R.-W."/>
            <person name="Bruemmer F."/>
            <person name="Labrenz M."/>
            <person name="Spormann A.M."/>
            <person name="Op den Camp H."/>
            <person name="Overmann J."/>
            <person name="Amann R."/>
            <person name="Jetten M.S.M."/>
            <person name="Mascher T."/>
            <person name="Medema M.H."/>
            <person name="Devos D.P."/>
            <person name="Kaster A.-K."/>
            <person name="Ovreas L."/>
            <person name="Rohde M."/>
            <person name="Galperin M.Y."/>
            <person name="Jogler C."/>
        </authorList>
    </citation>
    <scope>NUCLEOTIDE SEQUENCE [LARGE SCALE GENOMIC DNA]</scope>
    <source>
        <strain evidence="5 6">Pan181</strain>
    </source>
</reference>